<feature type="non-terminal residue" evidence="1">
    <location>
        <position position="1"/>
    </location>
</feature>
<sequence length="76" mass="8189">WLQLSHLAAIVCRSAQNSAPTVQPPDSTRDACSTRLYARVYNEAGAALCCTNSPPTQQFQTIKASELPGLGVNRDQ</sequence>
<name>A0A151XIW3_9HYME</name>
<accession>A0A151XIW3</accession>
<dbReference type="EMBL" id="KQ982080">
    <property type="protein sequence ID" value="KYQ60160.1"/>
    <property type="molecule type" value="Genomic_DNA"/>
</dbReference>
<organism evidence="1 2">
    <name type="scientific">Mycetomoellerius zeteki</name>
    <dbReference type="NCBI Taxonomy" id="64791"/>
    <lineage>
        <taxon>Eukaryota</taxon>
        <taxon>Metazoa</taxon>
        <taxon>Ecdysozoa</taxon>
        <taxon>Arthropoda</taxon>
        <taxon>Hexapoda</taxon>
        <taxon>Insecta</taxon>
        <taxon>Pterygota</taxon>
        <taxon>Neoptera</taxon>
        <taxon>Endopterygota</taxon>
        <taxon>Hymenoptera</taxon>
        <taxon>Apocrita</taxon>
        <taxon>Aculeata</taxon>
        <taxon>Formicoidea</taxon>
        <taxon>Formicidae</taxon>
        <taxon>Myrmicinae</taxon>
        <taxon>Mycetomoellerius</taxon>
    </lineage>
</organism>
<dbReference type="AlphaFoldDB" id="A0A151XIW3"/>
<keyword evidence="2" id="KW-1185">Reference proteome</keyword>
<proteinExistence type="predicted"/>
<evidence type="ECO:0000313" key="2">
    <source>
        <dbReference type="Proteomes" id="UP000075809"/>
    </source>
</evidence>
<evidence type="ECO:0000313" key="1">
    <source>
        <dbReference type="EMBL" id="KYQ60160.1"/>
    </source>
</evidence>
<dbReference type="Proteomes" id="UP000075809">
    <property type="component" value="Unassembled WGS sequence"/>
</dbReference>
<reference evidence="1 2" key="1">
    <citation type="submission" date="2015-09" db="EMBL/GenBank/DDBJ databases">
        <title>Trachymyrmex zeteki WGS genome.</title>
        <authorList>
            <person name="Nygaard S."/>
            <person name="Hu H."/>
            <person name="Boomsma J."/>
            <person name="Zhang G."/>
        </authorList>
    </citation>
    <scope>NUCLEOTIDE SEQUENCE [LARGE SCALE GENOMIC DNA]</scope>
    <source>
        <strain evidence="1">Tzet28-1</strain>
        <tissue evidence="1">Whole body</tissue>
    </source>
</reference>
<protein>
    <submittedName>
        <fullName evidence="1">Uncharacterized protein</fullName>
    </submittedName>
</protein>
<gene>
    <name evidence="1" type="ORF">ALC60_00566</name>
</gene>